<sequence>MNDNPATKELIFESTAPLRDALDNRVYWQWDKHYNALLAEFSVDHEQQVLMTVKQFFKRQWDNKTIRQAPPEVRHRAHDFARLDKKQLLMVSDEPGCQDIMLAWWPWGHGATISMRIFRADDTPYEPPSGVMATIKSWFSH</sequence>
<gene>
    <name evidence="1" type="ORF">LJ739_09605</name>
</gene>
<evidence type="ECO:0000313" key="1">
    <source>
        <dbReference type="EMBL" id="MCC2616495.1"/>
    </source>
</evidence>
<evidence type="ECO:0000313" key="2">
    <source>
        <dbReference type="Proteomes" id="UP001520878"/>
    </source>
</evidence>
<organism evidence="1 2">
    <name type="scientific">Fluctibacter halophilus</name>
    <dbReference type="NCBI Taxonomy" id="226011"/>
    <lineage>
        <taxon>Bacteria</taxon>
        <taxon>Pseudomonadati</taxon>
        <taxon>Pseudomonadota</taxon>
        <taxon>Gammaproteobacteria</taxon>
        <taxon>Alteromonadales</taxon>
        <taxon>Alteromonadaceae</taxon>
        <taxon>Fluctibacter</taxon>
    </lineage>
</organism>
<accession>A0ABS8G7H2</accession>
<name>A0ABS8G7H2_9ALTE</name>
<reference evidence="1 2" key="1">
    <citation type="submission" date="2021-10" db="EMBL/GenBank/DDBJ databases">
        <title>Draft genome of Aestuariibacter halophilus JC2043.</title>
        <authorList>
            <person name="Emsley S.A."/>
            <person name="Pfannmuller K.M."/>
            <person name="Ushijima B."/>
            <person name="Saw J.H."/>
            <person name="Videau P."/>
        </authorList>
    </citation>
    <scope>NUCLEOTIDE SEQUENCE [LARGE SCALE GENOMIC DNA]</scope>
    <source>
        <strain evidence="1 2">JC2043</strain>
    </source>
</reference>
<dbReference type="RefSeq" id="WP_229159876.1">
    <property type="nucleotide sequence ID" value="NZ_JAJEWP010000002.1"/>
</dbReference>
<dbReference type="Proteomes" id="UP001520878">
    <property type="component" value="Unassembled WGS sequence"/>
</dbReference>
<protein>
    <submittedName>
        <fullName evidence="1">Uncharacterized protein</fullName>
    </submittedName>
</protein>
<keyword evidence="2" id="KW-1185">Reference proteome</keyword>
<proteinExistence type="predicted"/>
<comment type="caution">
    <text evidence="1">The sequence shown here is derived from an EMBL/GenBank/DDBJ whole genome shotgun (WGS) entry which is preliminary data.</text>
</comment>
<dbReference type="EMBL" id="JAJEWP010000002">
    <property type="protein sequence ID" value="MCC2616495.1"/>
    <property type="molecule type" value="Genomic_DNA"/>
</dbReference>